<dbReference type="EMBL" id="KM979287">
    <property type="protein sequence ID" value="AIW54425.1"/>
    <property type="molecule type" value="mRNA"/>
</dbReference>
<dbReference type="Pfam" id="PF01370">
    <property type="entry name" value="Epimerase"/>
    <property type="match status" value="1"/>
</dbReference>
<dbReference type="GO" id="GO:0008743">
    <property type="term" value="F:L-threonine 3-dehydrogenase activity"/>
    <property type="evidence" value="ECO:0007669"/>
    <property type="project" value="UniProtKB-EC"/>
</dbReference>
<reference evidence="3" key="1">
    <citation type="journal article" date="2015" name="Mol. Biol. Evol.">
        <title>Lateral gene transfer and gene duplication played a key role in the evolution of Mastigamoeba balamuthi hydrogenosomes.</title>
        <authorList>
            <person name="Nyvltova E."/>
            <person name="Stairs C.W."/>
            <person name="Hrdy I."/>
            <person name="Ridl J."/>
            <person name="Mach J."/>
            <person name="Paces J."/>
            <person name="Roger A.J."/>
            <person name="Tachezy J."/>
        </authorList>
    </citation>
    <scope>NUCLEOTIDE SEQUENCE</scope>
</reference>
<sequence>MEGSQWVSDKRDGDGRMPRVLITGCMGQIGVELVPYLRQRYGNDNVVASDIQTGQPAEWAQAPGPFERLDVTRPQDYEALVSKYRVDYLVHNAAILSGTGEKNFELAMRVNIRGLETALELARAHRCARWCHAPSSIAAFGPESGPKELMPDVVAQRPTTIYGISKLYAEALGSYYRSKWGVDFRCMRFPGIVSWKQCPSGGTTDFSTEMFYYALQGSALKTFRAADTRLPMMYMDDALKATADILEAPREQLRQCVYNVNAFALTPRMVEEAVRAQCPNWTCSYVPDFRQGIAESWPQYMDDHNAREQWGWSPRFTAPDVFADMFKNLRVKLNLNVAH</sequence>
<dbReference type="PANTHER" id="PTHR42687:SF1">
    <property type="entry name" value="L-THREONINE 3-DEHYDROGENASE, MITOCHONDRIAL"/>
    <property type="match status" value="1"/>
</dbReference>
<evidence type="ECO:0000259" key="2">
    <source>
        <dbReference type="Pfam" id="PF01370"/>
    </source>
</evidence>
<name>A0A0B4R3M2_MASBA</name>
<keyword evidence="3" id="KW-0560">Oxidoreductase</keyword>
<feature type="domain" description="NAD-dependent epimerase/dehydratase" evidence="2">
    <location>
        <begin position="20"/>
        <end position="260"/>
    </location>
</feature>
<dbReference type="GO" id="GO:0006567">
    <property type="term" value="P:L-threonine catabolic process"/>
    <property type="evidence" value="ECO:0007669"/>
    <property type="project" value="TreeGrafter"/>
</dbReference>
<evidence type="ECO:0000313" key="3">
    <source>
        <dbReference type="EMBL" id="AIW54425.1"/>
    </source>
</evidence>
<organism evidence="3">
    <name type="scientific">Mastigamoeba balamuthi</name>
    <name type="common">Phreatamoeba balamuthi</name>
    <dbReference type="NCBI Taxonomy" id="108607"/>
    <lineage>
        <taxon>Eukaryota</taxon>
        <taxon>Amoebozoa</taxon>
        <taxon>Evosea</taxon>
        <taxon>Archamoebae</taxon>
        <taxon>Mastigamoebida</taxon>
        <taxon>Mastigamoebidae</taxon>
        <taxon>Mastigamoeba</taxon>
    </lineage>
</organism>
<accession>A0A0B4R3M2</accession>
<dbReference type="AlphaFoldDB" id="A0A0B4R3M2"/>
<dbReference type="InterPro" id="IPR051225">
    <property type="entry name" value="NAD(P)_epim/dehydratase"/>
</dbReference>
<dbReference type="InterPro" id="IPR036291">
    <property type="entry name" value="NAD(P)-bd_dom_sf"/>
</dbReference>
<comment type="similarity">
    <text evidence="1">Belongs to the NAD(P)-dependent epimerase/dehydratase family.</text>
</comment>
<dbReference type="SUPFAM" id="SSF51735">
    <property type="entry name" value="NAD(P)-binding Rossmann-fold domains"/>
    <property type="match status" value="1"/>
</dbReference>
<evidence type="ECO:0000256" key="1">
    <source>
        <dbReference type="ARBA" id="ARBA00007637"/>
    </source>
</evidence>
<dbReference type="InterPro" id="IPR001509">
    <property type="entry name" value="Epimerase_deHydtase"/>
</dbReference>
<dbReference type="Gene3D" id="3.40.50.720">
    <property type="entry name" value="NAD(P)-binding Rossmann-like Domain"/>
    <property type="match status" value="1"/>
</dbReference>
<protein>
    <submittedName>
        <fullName evidence="3">Threonine dehydrogenase</fullName>
        <ecNumber evidence="3">1.1.1.103</ecNumber>
    </submittedName>
</protein>
<dbReference type="EC" id="1.1.1.103" evidence="3"/>
<dbReference type="PANTHER" id="PTHR42687">
    <property type="entry name" value="L-THREONINE 3-DEHYDROGENASE"/>
    <property type="match status" value="1"/>
</dbReference>
<proteinExistence type="evidence at transcript level"/>
<dbReference type="VEuPathDB" id="AmoebaDB:MBAL_008208"/>